<gene>
    <name evidence="2" type="ORF">CLV47_1019</name>
</gene>
<dbReference type="RefSeq" id="WP_106346962.1">
    <property type="nucleotide sequence ID" value="NZ_PVUE01000001.1"/>
</dbReference>
<dbReference type="Proteomes" id="UP000237752">
    <property type="component" value="Unassembled WGS sequence"/>
</dbReference>
<organism evidence="2 3">
    <name type="scientific">Antricoccus suffuscus</name>
    <dbReference type="NCBI Taxonomy" id="1629062"/>
    <lineage>
        <taxon>Bacteria</taxon>
        <taxon>Bacillati</taxon>
        <taxon>Actinomycetota</taxon>
        <taxon>Actinomycetes</taxon>
        <taxon>Geodermatophilales</taxon>
        <taxon>Antricoccaceae</taxon>
        <taxon>Antricoccus</taxon>
    </lineage>
</organism>
<evidence type="ECO:0000313" key="2">
    <source>
        <dbReference type="EMBL" id="PRZ43885.1"/>
    </source>
</evidence>
<dbReference type="PANTHER" id="PTHR30327:SF1">
    <property type="entry name" value="UPF0301 PROTEIN YQGE"/>
    <property type="match status" value="1"/>
</dbReference>
<dbReference type="Pfam" id="PF02622">
    <property type="entry name" value="DUF179"/>
    <property type="match status" value="1"/>
</dbReference>
<dbReference type="Gene3D" id="3.40.1740.10">
    <property type="entry name" value="VC0467-like"/>
    <property type="match status" value="1"/>
</dbReference>
<accession>A0A2T1A5J8</accession>
<dbReference type="EMBL" id="PVUE01000001">
    <property type="protein sequence ID" value="PRZ43885.1"/>
    <property type="molecule type" value="Genomic_DNA"/>
</dbReference>
<dbReference type="InterPro" id="IPR003774">
    <property type="entry name" value="AlgH-like"/>
</dbReference>
<dbReference type="PANTHER" id="PTHR30327">
    <property type="entry name" value="UNCHARACTERIZED PROTEIN YQGE"/>
    <property type="match status" value="1"/>
</dbReference>
<dbReference type="GO" id="GO:0005829">
    <property type="term" value="C:cytosol"/>
    <property type="evidence" value="ECO:0007669"/>
    <property type="project" value="TreeGrafter"/>
</dbReference>
<dbReference type="SUPFAM" id="SSF143456">
    <property type="entry name" value="VC0467-like"/>
    <property type="match status" value="1"/>
</dbReference>
<protein>
    <submittedName>
        <fullName evidence="2">Putative transcriptional regulator</fullName>
    </submittedName>
</protein>
<dbReference type="OrthoDB" id="9807486at2"/>
<comment type="similarity">
    <text evidence="1">Belongs to the UPF0301 (AlgH) family.</text>
</comment>
<evidence type="ECO:0000313" key="3">
    <source>
        <dbReference type="Proteomes" id="UP000237752"/>
    </source>
</evidence>
<evidence type="ECO:0000256" key="1">
    <source>
        <dbReference type="ARBA" id="ARBA00009600"/>
    </source>
</evidence>
<reference evidence="2 3" key="1">
    <citation type="submission" date="2018-03" db="EMBL/GenBank/DDBJ databases">
        <title>Genomic Encyclopedia of Archaeal and Bacterial Type Strains, Phase II (KMG-II): from individual species to whole genera.</title>
        <authorList>
            <person name="Goeker M."/>
        </authorList>
    </citation>
    <scope>NUCLEOTIDE SEQUENCE [LARGE SCALE GENOMIC DNA]</scope>
    <source>
        <strain evidence="2 3">DSM 100065</strain>
    </source>
</reference>
<dbReference type="AlphaFoldDB" id="A0A2T1A5J8"/>
<name>A0A2T1A5J8_9ACTN</name>
<sequence length="207" mass="22862">MASNESERWVGGSYPDAQSLTRPEVGRLLVAMPTLGDPTFDHTVVYLVSAYDAGFQGVIINESTREDVMSAVPEWWQLAAMPRMVHRGGPCEPDLVMCLGLGRQDLELDNVVAVHDYRSQTLYRLEGDVDPAYVDGKLAGVRLFRGYAGWSFSQLEYEIAEGAWLCVPSELNDVISAQSAGLWRGVLARQQGHSAFLRSCPANPERN</sequence>
<comment type="caution">
    <text evidence="2">The sequence shown here is derived from an EMBL/GenBank/DDBJ whole genome shotgun (WGS) entry which is preliminary data.</text>
</comment>
<keyword evidence="3" id="KW-1185">Reference proteome</keyword>
<proteinExistence type="inferred from homology"/>